<evidence type="ECO:0000313" key="1">
    <source>
        <dbReference type="EMBL" id="SNT73358.1"/>
    </source>
</evidence>
<sequence>MPRNGARRQAVAQAAFKRNERIVLDILQAVGRPMKAYEILEQAYTEGVTAPMTIYRALAALIEAGHAAKIAGINAFVARVAGERKGPAAYFICRRCGEALERPLGDAMLNALFGEAADRLDTVIVEAYGACGRCAPAAKSRA</sequence>
<dbReference type="SUPFAM" id="SSF46785">
    <property type="entry name" value="Winged helix' DNA-binding domain"/>
    <property type="match status" value="1"/>
</dbReference>
<organism evidence="1 2">
    <name type="scientific">Amphiplicatus metriothermophilus</name>
    <dbReference type="NCBI Taxonomy" id="1519374"/>
    <lineage>
        <taxon>Bacteria</taxon>
        <taxon>Pseudomonadati</taxon>
        <taxon>Pseudomonadota</taxon>
        <taxon>Alphaproteobacteria</taxon>
        <taxon>Parvularculales</taxon>
        <taxon>Parvularculaceae</taxon>
        <taxon>Amphiplicatus</taxon>
    </lineage>
</organism>
<accession>A0A239PTB3</accession>
<proteinExistence type="predicted"/>
<dbReference type="RefSeq" id="WP_089412224.1">
    <property type="nucleotide sequence ID" value="NZ_FZQA01000003.1"/>
</dbReference>
<dbReference type="InterPro" id="IPR036388">
    <property type="entry name" value="WH-like_DNA-bd_sf"/>
</dbReference>
<keyword evidence="2" id="KW-1185">Reference proteome</keyword>
<dbReference type="Proteomes" id="UP000198346">
    <property type="component" value="Unassembled WGS sequence"/>
</dbReference>
<protein>
    <submittedName>
        <fullName evidence="1">Fur family transcriptional regulator, zinc uptake regulator</fullName>
    </submittedName>
</protein>
<dbReference type="InterPro" id="IPR036390">
    <property type="entry name" value="WH_DNA-bd_sf"/>
</dbReference>
<dbReference type="AlphaFoldDB" id="A0A239PTB3"/>
<reference evidence="1 2" key="1">
    <citation type="submission" date="2017-07" db="EMBL/GenBank/DDBJ databases">
        <authorList>
            <person name="Sun Z.S."/>
            <person name="Albrecht U."/>
            <person name="Echele G."/>
            <person name="Lee C.C."/>
        </authorList>
    </citation>
    <scope>NUCLEOTIDE SEQUENCE [LARGE SCALE GENOMIC DNA]</scope>
    <source>
        <strain evidence="1 2">CGMCC 1.12710</strain>
    </source>
</reference>
<dbReference type="EMBL" id="FZQA01000003">
    <property type="protein sequence ID" value="SNT73358.1"/>
    <property type="molecule type" value="Genomic_DNA"/>
</dbReference>
<evidence type="ECO:0000313" key="2">
    <source>
        <dbReference type="Proteomes" id="UP000198346"/>
    </source>
</evidence>
<gene>
    <name evidence="1" type="ORF">SAMN06297382_1757</name>
</gene>
<name>A0A239PTB3_9PROT</name>
<dbReference type="Gene3D" id="1.10.10.10">
    <property type="entry name" value="Winged helix-like DNA-binding domain superfamily/Winged helix DNA-binding domain"/>
    <property type="match status" value="1"/>
</dbReference>
<dbReference type="OrthoDB" id="9801127at2"/>